<sequence>MSALSRGKKSRLHVPKFLKRLGNRSPSPQPAPPVPGESNPFSTIAGPSGTQPSTPAPHHRAREVASTTYAGFSQIVQGLYDCSDMFLPLKTVAGGLLTVQKIVERVQTNRDELGELKTKLDAFLTIIKKYQKVGLSNVLQHRVGTFCEAMTLQVDSVQDLQNHSLWVRTAEGMKDADKISKAFRNMSILCDAFQMDTQLNMEQTLMDTANSVDDIRKVGKIMFHENAIEAHIFYSQRMDSAVIDRLRSEMTSYKTRQSSYGDPNGCLPGARVKILADLEAWALNENGAKVYWLVGMAGTGKSTISHSLCEILDAKQMLGASVFCSQVSAQASDVNFIIPAIAHALASNSPVVKANIVKALEDDDNLASPAYHNLKDKFTKLIRGPIGQGMASYKTVVIDALDECSDLRRVQVLLQTIISFAPKTSLKFFIASRDEDLIRAAFPSKLDTREIFVLHEVEKDVVRVDIEKFLTKSMSDIPGRYGIDVNLHEWPSRHELLAILDRSGILFIYAATVIRYIDHKLYRSRLSMLIEQRF</sequence>
<dbReference type="PANTHER" id="PTHR10039">
    <property type="entry name" value="AMELOGENIN"/>
    <property type="match status" value="1"/>
</dbReference>
<evidence type="ECO:0000259" key="3">
    <source>
        <dbReference type="Pfam" id="PF24883"/>
    </source>
</evidence>
<dbReference type="CDD" id="cd21037">
    <property type="entry name" value="MLKL_NTD"/>
    <property type="match status" value="1"/>
</dbReference>
<proteinExistence type="predicted"/>
<feature type="domain" description="Nephrocystin 3-like N-terminal" evidence="3">
    <location>
        <begin position="278"/>
        <end position="433"/>
    </location>
</feature>
<dbReference type="SUPFAM" id="SSF52540">
    <property type="entry name" value="P-loop containing nucleoside triphosphate hydrolases"/>
    <property type="match status" value="1"/>
</dbReference>
<feature type="compositionally biased region" description="Basic residues" evidence="2">
    <location>
        <begin position="1"/>
        <end position="22"/>
    </location>
</feature>
<gene>
    <name evidence="4" type="ORF">VKT23_013075</name>
</gene>
<protein>
    <recommendedName>
        <fullName evidence="3">Nephrocystin 3-like N-terminal domain-containing protein</fullName>
    </recommendedName>
</protein>
<feature type="region of interest" description="Disordered" evidence="2">
    <location>
        <begin position="1"/>
        <end position="58"/>
    </location>
</feature>
<dbReference type="Pfam" id="PF24883">
    <property type="entry name" value="NPHP3_N"/>
    <property type="match status" value="1"/>
</dbReference>
<reference evidence="4 5" key="1">
    <citation type="submission" date="2024-01" db="EMBL/GenBank/DDBJ databases">
        <title>A draft genome for the cacao thread blight pathogen Marasmiellus scandens.</title>
        <authorList>
            <person name="Baruah I.K."/>
            <person name="Leung J."/>
            <person name="Bukari Y."/>
            <person name="Amoako-Attah I."/>
            <person name="Meinhardt L.W."/>
            <person name="Bailey B.A."/>
            <person name="Cohen S.P."/>
        </authorList>
    </citation>
    <scope>NUCLEOTIDE SEQUENCE [LARGE SCALE GENOMIC DNA]</scope>
    <source>
        <strain evidence="4 5">GH-19</strain>
    </source>
</reference>
<keyword evidence="5" id="KW-1185">Reference proteome</keyword>
<dbReference type="InterPro" id="IPR059179">
    <property type="entry name" value="MLKL-like_MCAfunc"/>
</dbReference>
<evidence type="ECO:0000256" key="2">
    <source>
        <dbReference type="SAM" id="MobiDB-lite"/>
    </source>
</evidence>
<organism evidence="4 5">
    <name type="scientific">Marasmiellus scandens</name>
    <dbReference type="NCBI Taxonomy" id="2682957"/>
    <lineage>
        <taxon>Eukaryota</taxon>
        <taxon>Fungi</taxon>
        <taxon>Dikarya</taxon>
        <taxon>Basidiomycota</taxon>
        <taxon>Agaricomycotina</taxon>
        <taxon>Agaricomycetes</taxon>
        <taxon>Agaricomycetidae</taxon>
        <taxon>Agaricales</taxon>
        <taxon>Marasmiineae</taxon>
        <taxon>Omphalotaceae</taxon>
        <taxon>Marasmiellus</taxon>
    </lineage>
</organism>
<dbReference type="InterPro" id="IPR027417">
    <property type="entry name" value="P-loop_NTPase"/>
</dbReference>
<dbReference type="InterPro" id="IPR056884">
    <property type="entry name" value="NPHP3-like_N"/>
</dbReference>
<dbReference type="Proteomes" id="UP001498398">
    <property type="component" value="Unassembled WGS sequence"/>
</dbReference>
<evidence type="ECO:0000256" key="1">
    <source>
        <dbReference type="ARBA" id="ARBA00022737"/>
    </source>
</evidence>
<name>A0ABR1J9U5_9AGAR</name>
<keyword evidence="1" id="KW-0677">Repeat</keyword>
<evidence type="ECO:0000313" key="5">
    <source>
        <dbReference type="Proteomes" id="UP001498398"/>
    </source>
</evidence>
<comment type="caution">
    <text evidence="4">The sequence shown here is derived from an EMBL/GenBank/DDBJ whole genome shotgun (WGS) entry which is preliminary data.</text>
</comment>
<dbReference type="EMBL" id="JBANRG010000034">
    <property type="protein sequence ID" value="KAK7450192.1"/>
    <property type="molecule type" value="Genomic_DNA"/>
</dbReference>
<evidence type="ECO:0000313" key="4">
    <source>
        <dbReference type="EMBL" id="KAK7450192.1"/>
    </source>
</evidence>
<accession>A0ABR1J9U5</accession>
<dbReference type="Gene3D" id="3.40.50.300">
    <property type="entry name" value="P-loop containing nucleotide triphosphate hydrolases"/>
    <property type="match status" value="1"/>
</dbReference>